<dbReference type="RefSeq" id="XP_022501912.1">
    <property type="nucleotide sequence ID" value="XM_022641969.1"/>
</dbReference>
<name>A0A178D3X8_9EURO</name>
<gene>
    <name evidence="1" type="ORF">AYO20_03669</name>
</gene>
<accession>A0A178D3X8</accession>
<evidence type="ECO:0000313" key="1">
    <source>
        <dbReference type="EMBL" id="OAL36900.1"/>
    </source>
</evidence>
<dbReference type="AlphaFoldDB" id="A0A178D3X8"/>
<dbReference type="EMBL" id="LVCJ01000018">
    <property type="protein sequence ID" value="OAL36900.1"/>
    <property type="molecule type" value="Genomic_DNA"/>
</dbReference>
<protein>
    <submittedName>
        <fullName evidence="1">Uncharacterized protein</fullName>
    </submittedName>
</protein>
<organism evidence="1 2">
    <name type="scientific">Fonsecaea nubica</name>
    <dbReference type="NCBI Taxonomy" id="856822"/>
    <lineage>
        <taxon>Eukaryota</taxon>
        <taxon>Fungi</taxon>
        <taxon>Dikarya</taxon>
        <taxon>Ascomycota</taxon>
        <taxon>Pezizomycotina</taxon>
        <taxon>Eurotiomycetes</taxon>
        <taxon>Chaetothyriomycetidae</taxon>
        <taxon>Chaetothyriales</taxon>
        <taxon>Herpotrichiellaceae</taxon>
        <taxon>Fonsecaea</taxon>
    </lineage>
</organism>
<proteinExistence type="predicted"/>
<dbReference type="PANTHER" id="PTHR38116">
    <property type="entry name" value="CHROMOSOME 7, WHOLE GENOME SHOTGUN SEQUENCE"/>
    <property type="match status" value="1"/>
</dbReference>
<comment type="caution">
    <text evidence="1">The sequence shown here is derived from an EMBL/GenBank/DDBJ whole genome shotgun (WGS) entry which is preliminary data.</text>
</comment>
<dbReference type="InterPro" id="IPR021833">
    <property type="entry name" value="DUF3425"/>
</dbReference>
<dbReference type="PANTHER" id="PTHR38116:SF9">
    <property type="entry name" value="BZIP DOMAIN-CONTAINING PROTEIN"/>
    <property type="match status" value="1"/>
</dbReference>
<dbReference type="OrthoDB" id="10261951at2759"/>
<dbReference type="Pfam" id="PF11905">
    <property type="entry name" value="DUF3425"/>
    <property type="match status" value="1"/>
</dbReference>
<evidence type="ECO:0000313" key="2">
    <source>
        <dbReference type="Proteomes" id="UP000185904"/>
    </source>
</evidence>
<keyword evidence="2" id="KW-1185">Reference proteome</keyword>
<sequence length="476" mass="53861">MTGQWVMDEMLSFYYVEGSRSCSPQPHSFRGQPQLSSSSGWCLGDNGHHPVGGSSPVSSAHNPSELDAQQYPCHQLTDIDGFSDYHSLQYQGQQVLLGATTDFGWNGDYYASQPQEDGSSPNECDYSLQGSTAVCLSSLDSCVVSPPIDQTFTQPLSLWESSMGFNMRLPLSSLDRYLVALRQIIRRCAEATTLSGPLCRRLSAEGVLWVVRESWPTAEGFWNLTTCMQGFLYAELWRNFPCRDSYQSLPAAYRPTQMQLLVPHSPIIDWLPWPDLRDMIIMYQDQIDIDALCRHAILTMVAHRSKKTRRTTRECGVEGSSRTSAINSSIHMHHHLQDNTSHQENGETTTEEADGTTSFRVWDLTRLETLDDETTRLAADKLLFKVTPHHPRSASMKALQRAYNLVYDDFSTQKLEGRFFDRYPFLYCQRLISEFKIQDLTTVPFKDVGSPVDMTRDTVFRLKGSLEQAIGVTVDL</sequence>
<reference evidence="1 2" key="1">
    <citation type="submission" date="2016-03" db="EMBL/GenBank/DDBJ databases">
        <title>The draft genome sequence of Fonsecaea nubica causative agent of cutaneous subcutaneous infection in human host.</title>
        <authorList>
            <person name="Costa F."/>
            <person name="Sybren D.H."/>
            <person name="Raittz R.T."/>
            <person name="Weiss V.A."/>
            <person name="Leao A.C."/>
            <person name="Gomes R."/>
            <person name="De Souza E.M."/>
            <person name="Pedrosa F.O."/>
            <person name="Steffens M.B."/>
            <person name="Bombassaro A."/>
            <person name="Tadra-Sfeir M.Z."/>
            <person name="Moreno L.F."/>
            <person name="Najafzadeh M.J."/>
            <person name="Felipe M.S."/>
            <person name="Teixeira M."/>
            <person name="Sun J."/>
            <person name="Xi L."/>
            <person name="Castro M.A."/>
            <person name="Vicente V.A."/>
        </authorList>
    </citation>
    <scope>NUCLEOTIDE SEQUENCE [LARGE SCALE GENOMIC DNA]</scope>
    <source>
        <strain evidence="1 2">CBS 269.64</strain>
    </source>
</reference>
<dbReference type="GeneID" id="34587090"/>
<dbReference type="Proteomes" id="UP000185904">
    <property type="component" value="Unassembled WGS sequence"/>
</dbReference>